<feature type="compositionally biased region" description="Polar residues" evidence="1">
    <location>
        <begin position="47"/>
        <end position="75"/>
    </location>
</feature>
<name>A0ABP9Z0W9_9FUNG</name>
<reference evidence="2 3" key="1">
    <citation type="submission" date="2024-04" db="EMBL/GenBank/DDBJ databases">
        <title>genome sequences of Mucor flavus KT1a and Helicostylum pulchrum KT1b strains isolated from the surface of a dry-aged beef.</title>
        <authorList>
            <person name="Toyotome T."/>
            <person name="Hosono M."/>
            <person name="Torimaru M."/>
            <person name="Fukuda K."/>
            <person name="Mikami N."/>
        </authorList>
    </citation>
    <scope>NUCLEOTIDE SEQUENCE [LARGE SCALE GENOMIC DNA]</scope>
    <source>
        <strain evidence="2 3">KT1a</strain>
    </source>
</reference>
<sequence length="182" mass="20043">MSSSTTLAVPIFQSQTKSSHLPPTPTSSSSSLNIKNKEVVRELSRSKYGSVSSTPYLESLNHSRPVTPSQTTISPNDDDESLYLIWTQELLRGLTSDQDKNDDDSSISDMSSVSSTDSDHAEYNAPTKSHNLLSSVPSSSYAYSHRDSMVSRYSSIHAKEPAPAVNQNPISLFFHNWFSSCF</sequence>
<evidence type="ECO:0000256" key="1">
    <source>
        <dbReference type="SAM" id="MobiDB-lite"/>
    </source>
</evidence>
<proteinExistence type="predicted"/>
<comment type="caution">
    <text evidence="2">The sequence shown here is derived from an EMBL/GenBank/DDBJ whole genome shotgun (WGS) entry which is preliminary data.</text>
</comment>
<protein>
    <submittedName>
        <fullName evidence="2">Uncharacterized protein</fullName>
    </submittedName>
</protein>
<evidence type="ECO:0000313" key="3">
    <source>
        <dbReference type="Proteomes" id="UP001473302"/>
    </source>
</evidence>
<accession>A0ABP9Z0W9</accession>
<keyword evidence="3" id="KW-1185">Reference proteome</keyword>
<organism evidence="2 3">
    <name type="scientific">Mucor flavus</name>
    <dbReference type="NCBI Taxonomy" id="439312"/>
    <lineage>
        <taxon>Eukaryota</taxon>
        <taxon>Fungi</taxon>
        <taxon>Fungi incertae sedis</taxon>
        <taxon>Mucoromycota</taxon>
        <taxon>Mucoromycotina</taxon>
        <taxon>Mucoromycetes</taxon>
        <taxon>Mucorales</taxon>
        <taxon>Mucorineae</taxon>
        <taxon>Mucoraceae</taxon>
        <taxon>Mucor</taxon>
    </lineage>
</organism>
<feature type="compositionally biased region" description="Low complexity" evidence="1">
    <location>
        <begin position="18"/>
        <end position="32"/>
    </location>
</feature>
<feature type="compositionally biased region" description="Basic and acidic residues" evidence="1">
    <location>
        <begin position="35"/>
        <end position="45"/>
    </location>
</feature>
<dbReference type="Proteomes" id="UP001473302">
    <property type="component" value="Unassembled WGS sequence"/>
</dbReference>
<feature type="region of interest" description="Disordered" evidence="1">
    <location>
        <begin position="94"/>
        <end position="131"/>
    </location>
</feature>
<feature type="compositionally biased region" description="Polar residues" evidence="1">
    <location>
        <begin position="1"/>
        <end position="17"/>
    </location>
</feature>
<feature type="region of interest" description="Disordered" evidence="1">
    <location>
        <begin position="1"/>
        <end position="80"/>
    </location>
</feature>
<gene>
    <name evidence="2" type="ORF">MFLAVUS_006201</name>
</gene>
<dbReference type="EMBL" id="BAABUK010000014">
    <property type="protein sequence ID" value="GAA5812743.1"/>
    <property type="molecule type" value="Genomic_DNA"/>
</dbReference>
<feature type="compositionally biased region" description="Low complexity" evidence="1">
    <location>
        <begin position="107"/>
        <end position="116"/>
    </location>
</feature>
<evidence type="ECO:0000313" key="2">
    <source>
        <dbReference type="EMBL" id="GAA5812743.1"/>
    </source>
</evidence>